<sequence length="76" mass="9094">MSIANGEFQIYVGQSIWCSKHGPERLIVGQIVETANEYDVELFYGPRRLIFFQSLRLKKSAGWHRIRQERRRYQHV</sequence>
<evidence type="ECO:0000313" key="2">
    <source>
        <dbReference type="Proteomes" id="UP000030001"/>
    </source>
</evidence>
<dbReference type="AlphaFoldDB" id="A0A099YDS4"/>
<dbReference type="RefSeq" id="WP_034540289.1">
    <property type="nucleotide sequence ID" value="NZ_JAQDJM010000002.1"/>
</dbReference>
<protein>
    <submittedName>
        <fullName evidence="1">Uncharacterized protein</fullName>
    </submittedName>
</protein>
<proteinExistence type="predicted"/>
<reference evidence="1 2" key="1">
    <citation type="submission" date="2014-09" db="EMBL/GenBank/DDBJ databases">
        <title>Lactobacillus mucosae CRL573 Genome Sequencing.</title>
        <authorList>
            <person name="Bleckwedel J."/>
            <person name="Teran L.C."/>
            <person name="Bonacina J."/>
            <person name="Saavedra L."/>
            <person name="Mozzi F.B."/>
            <person name="Raya R.R."/>
        </authorList>
    </citation>
    <scope>NUCLEOTIDE SEQUENCE [LARGE SCALE GENOMIC DNA]</scope>
    <source>
        <strain evidence="1 2">CRL573</strain>
    </source>
</reference>
<evidence type="ECO:0000313" key="1">
    <source>
        <dbReference type="EMBL" id="KGL66725.1"/>
    </source>
</evidence>
<gene>
    <name evidence="1" type="ORF">LX03_06535</name>
</gene>
<comment type="caution">
    <text evidence="1">The sequence shown here is derived from an EMBL/GenBank/DDBJ whole genome shotgun (WGS) entry which is preliminary data.</text>
</comment>
<name>A0A099YDS4_LIMMU</name>
<dbReference type="EMBL" id="JROC01000033">
    <property type="protein sequence ID" value="KGL66725.1"/>
    <property type="molecule type" value="Genomic_DNA"/>
</dbReference>
<dbReference type="Proteomes" id="UP000030001">
    <property type="component" value="Unassembled WGS sequence"/>
</dbReference>
<organism evidence="1 2">
    <name type="scientific">Limosilactobacillus mucosae</name>
    <name type="common">Lactobacillus mucosae</name>
    <dbReference type="NCBI Taxonomy" id="97478"/>
    <lineage>
        <taxon>Bacteria</taxon>
        <taxon>Bacillati</taxon>
        <taxon>Bacillota</taxon>
        <taxon>Bacilli</taxon>
        <taxon>Lactobacillales</taxon>
        <taxon>Lactobacillaceae</taxon>
        <taxon>Limosilactobacillus</taxon>
    </lineage>
</organism>
<accession>A0A099YDS4</accession>